<evidence type="ECO:0000256" key="2">
    <source>
        <dbReference type="ARBA" id="ARBA00022694"/>
    </source>
</evidence>
<dbReference type="AlphaFoldDB" id="A0A0N5AKI7"/>
<dbReference type="PANTHER" id="PTHR11142">
    <property type="entry name" value="PSEUDOURIDYLATE SYNTHASE"/>
    <property type="match status" value="1"/>
</dbReference>
<dbReference type="InterPro" id="IPR020097">
    <property type="entry name" value="PsdUridine_synth_TruA_a/b_dom"/>
</dbReference>
<dbReference type="Gene3D" id="3.30.70.580">
    <property type="entry name" value="Pseudouridine synthase I, catalytic domain, N-terminal subdomain"/>
    <property type="match status" value="1"/>
</dbReference>
<evidence type="ECO:0000259" key="5">
    <source>
        <dbReference type="Pfam" id="PF01416"/>
    </source>
</evidence>
<feature type="domain" description="Pseudouridine synthase I TruA alpha/beta" evidence="5">
    <location>
        <begin position="189"/>
        <end position="258"/>
    </location>
</feature>
<keyword evidence="3 4" id="KW-0413">Isomerase</keyword>
<comment type="similarity">
    <text evidence="1 4">Belongs to the tRNA pseudouridine synthase TruA family.</text>
</comment>
<dbReference type="STRING" id="451379.A0A0N5AKI7"/>
<sequence>MFLSNRILNCTRYLLWVSYDGSRFPEMAKSVDSRGVMSFVNTAFRCSCKIDAFSRTDKGVHACRNALCIQVPNEGIGCDKKVLLNSLNKIAVDCIPGGIRFLDIESVSNGFCVRRHALYRKYRYRILITNKEEVLKNTLSLTEFSEANYSWLLPAGFHPYKAKEACELFKVLFSSFWVFLAAIMLHFSNRYTIYVIAKSFLRGQVRRMVSTIVSYSYDRTNLETIASLFLDAKPEKYHWNGFRPAPAGGLYLDDVVYDSRMFMNPVPYVHHLWDAADDSGLSNI</sequence>
<keyword evidence="2 4" id="KW-0819">tRNA processing</keyword>
<dbReference type="InterPro" id="IPR001406">
    <property type="entry name" value="PsdUridine_synth_TruA"/>
</dbReference>
<reference evidence="7" key="1">
    <citation type="submission" date="2017-02" db="UniProtKB">
        <authorList>
            <consortium name="WormBaseParasite"/>
        </authorList>
    </citation>
    <scope>IDENTIFICATION</scope>
</reference>
<dbReference type="InterPro" id="IPR020094">
    <property type="entry name" value="TruA/RsuA/RluB/E/F_N"/>
</dbReference>
<evidence type="ECO:0000256" key="4">
    <source>
        <dbReference type="RuleBase" id="RU003792"/>
    </source>
</evidence>
<dbReference type="SUPFAM" id="SSF55120">
    <property type="entry name" value="Pseudouridine synthase"/>
    <property type="match status" value="1"/>
</dbReference>
<dbReference type="EC" id="5.4.99.12" evidence="4"/>
<dbReference type="GO" id="GO:0160147">
    <property type="term" value="F:tRNA pseudouridine(38-40) synthase activity"/>
    <property type="evidence" value="ECO:0007669"/>
    <property type="project" value="UniProtKB-EC"/>
</dbReference>
<accession>A0A0N5AKI7</accession>
<evidence type="ECO:0000256" key="1">
    <source>
        <dbReference type="ARBA" id="ARBA00009375"/>
    </source>
</evidence>
<dbReference type="Proteomes" id="UP000046393">
    <property type="component" value="Unplaced"/>
</dbReference>
<dbReference type="InterPro" id="IPR020095">
    <property type="entry name" value="PsdUridine_synth_TruA_C"/>
</dbReference>
<dbReference type="GO" id="GO:0003723">
    <property type="term" value="F:RNA binding"/>
    <property type="evidence" value="ECO:0007669"/>
    <property type="project" value="InterPro"/>
</dbReference>
<dbReference type="Pfam" id="PF01416">
    <property type="entry name" value="PseudoU_synth_1"/>
    <property type="match status" value="1"/>
</dbReference>
<name>A0A0N5AKI7_9BILA</name>
<dbReference type="InterPro" id="IPR020103">
    <property type="entry name" value="PsdUridine_synth_cat_dom_sf"/>
</dbReference>
<comment type="catalytic activity">
    <reaction evidence="4">
        <text>uridine(38/39/40) in tRNA = pseudouridine(38/39/40) in tRNA</text>
        <dbReference type="Rhea" id="RHEA:22376"/>
        <dbReference type="Rhea" id="RHEA-COMP:10085"/>
        <dbReference type="Rhea" id="RHEA-COMP:10087"/>
        <dbReference type="ChEBI" id="CHEBI:65314"/>
        <dbReference type="ChEBI" id="CHEBI:65315"/>
        <dbReference type="EC" id="5.4.99.12"/>
    </reaction>
</comment>
<evidence type="ECO:0000313" key="7">
    <source>
        <dbReference type="WBParaSite" id="SMUV_0000501201-mRNA-1"/>
    </source>
</evidence>
<evidence type="ECO:0000313" key="6">
    <source>
        <dbReference type="Proteomes" id="UP000046393"/>
    </source>
</evidence>
<dbReference type="GO" id="GO:0031119">
    <property type="term" value="P:tRNA pseudouridine synthesis"/>
    <property type="evidence" value="ECO:0007669"/>
    <property type="project" value="TreeGrafter"/>
</dbReference>
<evidence type="ECO:0000256" key="3">
    <source>
        <dbReference type="ARBA" id="ARBA00023235"/>
    </source>
</evidence>
<dbReference type="WBParaSite" id="SMUV_0000501201-mRNA-1">
    <property type="protein sequence ID" value="SMUV_0000501201-mRNA-1"/>
    <property type="gene ID" value="SMUV_0000501201"/>
</dbReference>
<organism evidence="6 7">
    <name type="scientific">Syphacia muris</name>
    <dbReference type="NCBI Taxonomy" id="451379"/>
    <lineage>
        <taxon>Eukaryota</taxon>
        <taxon>Metazoa</taxon>
        <taxon>Ecdysozoa</taxon>
        <taxon>Nematoda</taxon>
        <taxon>Chromadorea</taxon>
        <taxon>Rhabditida</taxon>
        <taxon>Spirurina</taxon>
        <taxon>Oxyuridomorpha</taxon>
        <taxon>Oxyuroidea</taxon>
        <taxon>Oxyuridae</taxon>
        <taxon>Syphacia</taxon>
    </lineage>
</organism>
<dbReference type="PANTHER" id="PTHR11142:SF0">
    <property type="entry name" value="TRNA PSEUDOURIDINE SYNTHASE-LIKE 1"/>
    <property type="match status" value="1"/>
</dbReference>
<protein>
    <recommendedName>
        <fullName evidence="4">tRNA pseudouridine synthase</fullName>
        <ecNumber evidence="4">5.4.99.12</ecNumber>
    </recommendedName>
</protein>
<proteinExistence type="inferred from homology"/>
<dbReference type="Gene3D" id="3.30.70.660">
    <property type="entry name" value="Pseudouridine synthase I, catalytic domain, C-terminal subdomain"/>
    <property type="match status" value="1"/>
</dbReference>
<keyword evidence="6" id="KW-1185">Reference proteome</keyword>